<feature type="compositionally biased region" description="Basic and acidic residues" evidence="1">
    <location>
        <begin position="1"/>
        <end position="12"/>
    </location>
</feature>
<accession>A0ABU6YJP4</accession>
<protein>
    <submittedName>
        <fullName evidence="2">Uncharacterized protein</fullName>
    </submittedName>
</protein>
<gene>
    <name evidence="2" type="ORF">PIB30_055782</name>
</gene>
<sequence length="272" mass="30190">MRGEINDPERENAGSNWASKRLGLDPEMRNSNSGLHLISLCNVKLRTQYNKFRMQSFPESSLDSAGEEVAYPQLQAPDVPAENIPMPILPPKKHLTYRMAGEGSSRKGTKLPCRRSQWIAALHHAKSQASEEHEVSAFSSDSEQEKDGNLEADAEGALLVVEGGADEILPKNDVYDALWAMLDVESENEAEEIPGQWDLDSFLNNWGKIESNMGPVGNDQGPPPVANKASYYYPLAKRTVQFLSVGRKVFCDDGNTKVKRSTFSKLFVTFTI</sequence>
<dbReference type="EMBL" id="JASCZI010242094">
    <property type="protein sequence ID" value="MED6209555.1"/>
    <property type="molecule type" value="Genomic_DNA"/>
</dbReference>
<name>A0ABU6YJP4_9FABA</name>
<feature type="region of interest" description="Disordered" evidence="1">
    <location>
        <begin position="1"/>
        <end position="24"/>
    </location>
</feature>
<dbReference type="Proteomes" id="UP001341840">
    <property type="component" value="Unassembled WGS sequence"/>
</dbReference>
<reference evidence="2 3" key="1">
    <citation type="journal article" date="2023" name="Plants (Basel)">
        <title>Bridging the Gap: Combining Genomics and Transcriptomics Approaches to Understand Stylosanthes scabra, an Orphan Legume from the Brazilian Caatinga.</title>
        <authorList>
            <person name="Ferreira-Neto J.R.C."/>
            <person name="da Silva M.D."/>
            <person name="Binneck E."/>
            <person name="de Melo N.F."/>
            <person name="da Silva R.H."/>
            <person name="de Melo A.L.T.M."/>
            <person name="Pandolfi V."/>
            <person name="Bustamante F.O."/>
            <person name="Brasileiro-Vidal A.C."/>
            <person name="Benko-Iseppon A.M."/>
        </authorList>
    </citation>
    <scope>NUCLEOTIDE SEQUENCE [LARGE SCALE GENOMIC DNA]</scope>
    <source>
        <tissue evidence="2">Leaves</tissue>
    </source>
</reference>
<keyword evidence="3" id="KW-1185">Reference proteome</keyword>
<feature type="region of interest" description="Disordered" evidence="1">
    <location>
        <begin position="125"/>
        <end position="148"/>
    </location>
</feature>
<organism evidence="2 3">
    <name type="scientific">Stylosanthes scabra</name>
    <dbReference type="NCBI Taxonomy" id="79078"/>
    <lineage>
        <taxon>Eukaryota</taxon>
        <taxon>Viridiplantae</taxon>
        <taxon>Streptophyta</taxon>
        <taxon>Embryophyta</taxon>
        <taxon>Tracheophyta</taxon>
        <taxon>Spermatophyta</taxon>
        <taxon>Magnoliopsida</taxon>
        <taxon>eudicotyledons</taxon>
        <taxon>Gunneridae</taxon>
        <taxon>Pentapetalae</taxon>
        <taxon>rosids</taxon>
        <taxon>fabids</taxon>
        <taxon>Fabales</taxon>
        <taxon>Fabaceae</taxon>
        <taxon>Papilionoideae</taxon>
        <taxon>50 kb inversion clade</taxon>
        <taxon>dalbergioids sensu lato</taxon>
        <taxon>Dalbergieae</taxon>
        <taxon>Pterocarpus clade</taxon>
        <taxon>Stylosanthes</taxon>
    </lineage>
</organism>
<proteinExistence type="predicted"/>
<evidence type="ECO:0000313" key="3">
    <source>
        <dbReference type="Proteomes" id="UP001341840"/>
    </source>
</evidence>
<comment type="caution">
    <text evidence="2">The sequence shown here is derived from an EMBL/GenBank/DDBJ whole genome shotgun (WGS) entry which is preliminary data.</text>
</comment>
<evidence type="ECO:0000313" key="2">
    <source>
        <dbReference type="EMBL" id="MED6209555.1"/>
    </source>
</evidence>
<evidence type="ECO:0000256" key="1">
    <source>
        <dbReference type="SAM" id="MobiDB-lite"/>
    </source>
</evidence>